<evidence type="ECO:0000256" key="4">
    <source>
        <dbReference type="ARBA" id="ARBA00049194"/>
    </source>
</evidence>
<feature type="active site" evidence="5">
    <location>
        <position position="246"/>
    </location>
</feature>
<comment type="caution">
    <text evidence="8">The sequence shown here is derived from an EMBL/GenBank/DDBJ whole genome shotgun (WGS) entry which is preliminary data.</text>
</comment>
<proteinExistence type="inferred from homology"/>
<protein>
    <recommendedName>
        <fullName evidence="3">aldehyde dehydrogenase (NAD(+))</fullName>
        <ecNumber evidence="3">1.2.1.3</ecNumber>
    </recommendedName>
</protein>
<organism evidence="8 9">
    <name type="scientific">Sphingobium baderi LL03</name>
    <dbReference type="NCBI Taxonomy" id="1114964"/>
    <lineage>
        <taxon>Bacteria</taxon>
        <taxon>Pseudomonadati</taxon>
        <taxon>Pseudomonadota</taxon>
        <taxon>Alphaproteobacteria</taxon>
        <taxon>Sphingomonadales</taxon>
        <taxon>Sphingomonadaceae</taxon>
        <taxon>Sphingobium</taxon>
    </lineage>
</organism>
<dbReference type="PATRIC" id="fig|1114964.3.peg.2215"/>
<name>T0GLZ9_9SPHN</name>
<dbReference type="CDD" id="cd07106">
    <property type="entry name" value="ALDH_AldA-AAD23400"/>
    <property type="match status" value="1"/>
</dbReference>
<evidence type="ECO:0000313" key="8">
    <source>
        <dbReference type="EMBL" id="EQB01053.1"/>
    </source>
</evidence>
<evidence type="ECO:0000256" key="5">
    <source>
        <dbReference type="PROSITE-ProRule" id="PRU10007"/>
    </source>
</evidence>
<reference evidence="8 9" key="1">
    <citation type="journal article" date="2013" name="Genome Announc.">
        <title>Draft Genome Sequence of a Hexachlorocyclohexane-Degrading Bacterium, Sphingobium baderi Strain LL03T.</title>
        <authorList>
            <person name="Kaur J."/>
            <person name="Verma H."/>
            <person name="Tripathi C."/>
            <person name="Khurana J.P."/>
            <person name="Lal R."/>
        </authorList>
    </citation>
    <scope>NUCLEOTIDE SEQUENCE [LARGE SCALE GENOMIC DNA]</scope>
    <source>
        <strain evidence="8 9">LL03</strain>
    </source>
</reference>
<dbReference type="Gene3D" id="3.40.309.10">
    <property type="entry name" value="Aldehyde Dehydrogenase, Chain A, domain 2"/>
    <property type="match status" value="1"/>
</dbReference>
<evidence type="ECO:0000256" key="6">
    <source>
        <dbReference type="RuleBase" id="RU003345"/>
    </source>
</evidence>
<comment type="catalytic activity">
    <reaction evidence="4">
        <text>an aldehyde + NAD(+) + H2O = a carboxylate + NADH + 2 H(+)</text>
        <dbReference type="Rhea" id="RHEA:16185"/>
        <dbReference type="ChEBI" id="CHEBI:15377"/>
        <dbReference type="ChEBI" id="CHEBI:15378"/>
        <dbReference type="ChEBI" id="CHEBI:17478"/>
        <dbReference type="ChEBI" id="CHEBI:29067"/>
        <dbReference type="ChEBI" id="CHEBI:57540"/>
        <dbReference type="ChEBI" id="CHEBI:57945"/>
        <dbReference type="EC" id="1.2.1.3"/>
    </reaction>
</comment>
<dbReference type="EC" id="1.2.1.3" evidence="3"/>
<sequence length="480" mass="50502">MDASDNQIDGLRLLLSGKLMEGADTVDVENPSTNTLLAKAPQASHAQLDNAIAAATRVSDWKQDDALRRATLRAMSEIMSANRDSLALTLSLEIGLPFKVAQDEISASATFLLYRAETEAPLDVLHDDARQRVEVVRKPIGVVGAIIPWNAPMLIACEKIATAFAVGNTVVMKPSPLAPLTLLQFGELVSDAVPPGVLSILPGGAELGAALVAHPQVGMISFTGSIRAGQAIMVNAAPGLKRLSLELGGNDAAIVLPDADIDSVAPRLFMGAFYRSGQVCAAIKRLYVHRDIAASLIEALRNVAETAVLGDPFDPAVTFGPLSNRQQFEIVKGLVDTAVSQGGSVATGGSPLNRPGNFFPPTLVTDVDESNPLVQQEQFGPALPILSYDSIDDAVDRANSTQFGLGGSVWTSDVDAGTAVVRRIQSGSVWVNRHGLVLPDTPFGGMKLSGLGRANGNVGFDSYAELQTVSVAKPREAKSR</sequence>
<dbReference type="eggNOG" id="COG1012">
    <property type="taxonomic scope" value="Bacteria"/>
</dbReference>
<dbReference type="InterPro" id="IPR016160">
    <property type="entry name" value="Ald_DH_CS_CYS"/>
</dbReference>
<dbReference type="PROSITE" id="PS00070">
    <property type="entry name" value="ALDEHYDE_DEHYDR_CYS"/>
    <property type="match status" value="1"/>
</dbReference>
<keyword evidence="9" id="KW-1185">Reference proteome</keyword>
<evidence type="ECO:0000259" key="7">
    <source>
        <dbReference type="Pfam" id="PF00171"/>
    </source>
</evidence>
<comment type="similarity">
    <text evidence="1 6">Belongs to the aldehyde dehydrogenase family.</text>
</comment>
<dbReference type="PANTHER" id="PTHR42804">
    <property type="entry name" value="ALDEHYDE DEHYDROGENASE"/>
    <property type="match status" value="1"/>
</dbReference>
<dbReference type="InterPro" id="IPR016163">
    <property type="entry name" value="Ald_DH_C"/>
</dbReference>
<dbReference type="EMBL" id="ATIB01000062">
    <property type="protein sequence ID" value="EQB01053.1"/>
    <property type="molecule type" value="Genomic_DNA"/>
</dbReference>
<dbReference type="FunFam" id="3.40.309.10:FF:000009">
    <property type="entry name" value="Aldehyde dehydrogenase A"/>
    <property type="match status" value="1"/>
</dbReference>
<dbReference type="InterPro" id="IPR016162">
    <property type="entry name" value="Ald_DH_N"/>
</dbReference>
<dbReference type="SUPFAM" id="SSF53720">
    <property type="entry name" value="ALDH-like"/>
    <property type="match status" value="1"/>
</dbReference>
<dbReference type="FunFam" id="3.40.605.10:FF:000007">
    <property type="entry name" value="NAD/NADP-dependent betaine aldehyde dehydrogenase"/>
    <property type="match status" value="1"/>
</dbReference>
<feature type="domain" description="Aldehyde dehydrogenase" evidence="7">
    <location>
        <begin position="24"/>
        <end position="469"/>
    </location>
</feature>
<gene>
    <name evidence="8" type="ORF">L485_11355</name>
</gene>
<keyword evidence="2 6" id="KW-0560">Oxidoreductase</keyword>
<dbReference type="PROSITE" id="PS00687">
    <property type="entry name" value="ALDEHYDE_DEHYDR_GLU"/>
    <property type="match status" value="1"/>
</dbReference>
<accession>T0GLZ9</accession>
<dbReference type="AlphaFoldDB" id="T0GLZ9"/>
<evidence type="ECO:0000256" key="1">
    <source>
        <dbReference type="ARBA" id="ARBA00009986"/>
    </source>
</evidence>
<dbReference type="GO" id="GO:0004029">
    <property type="term" value="F:aldehyde dehydrogenase (NAD+) activity"/>
    <property type="evidence" value="ECO:0007669"/>
    <property type="project" value="UniProtKB-EC"/>
</dbReference>
<dbReference type="InterPro" id="IPR016161">
    <property type="entry name" value="Ald_DH/histidinol_DH"/>
</dbReference>
<dbReference type="InterPro" id="IPR015590">
    <property type="entry name" value="Aldehyde_DH_dom"/>
</dbReference>
<dbReference type="InterPro" id="IPR029510">
    <property type="entry name" value="Ald_DH_CS_GLU"/>
</dbReference>
<evidence type="ECO:0000313" key="9">
    <source>
        <dbReference type="Proteomes" id="UP000015524"/>
    </source>
</evidence>
<dbReference type="PANTHER" id="PTHR42804:SF1">
    <property type="entry name" value="ALDEHYDE DEHYDROGENASE-RELATED"/>
    <property type="match status" value="1"/>
</dbReference>
<dbReference type="Pfam" id="PF00171">
    <property type="entry name" value="Aldedh"/>
    <property type="match status" value="1"/>
</dbReference>
<evidence type="ECO:0000256" key="3">
    <source>
        <dbReference type="ARBA" id="ARBA00024226"/>
    </source>
</evidence>
<dbReference type="Gene3D" id="3.40.605.10">
    <property type="entry name" value="Aldehyde Dehydrogenase, Chain A, domain 1"/>
    <property type="match status" value="1"/>
</dbReference>
<dbReference type="Proteomes" id="UP000015524">
    <property type="component" value="Unassembled WGS sequence"/>
</dbReference>
<evidence type="ECO:0000256" key="2">
    <source>
        <dbReference type="ARBA" id="ARBA00023002"/>
    </source>
</evidence>
<dbReference type="InterPro" id="IPR044086">
    <property type="entry name" value="LUC3-like"/>
</dbReference>